<dbReference type="Proteomes" id="UP000268084">
    <property type="component" value="Chromosome"/>
</dbReference>
<keyword evidence="4" id="KW-1185">Reference proteome</keyword>
<name>A0A3G8ZJM1_9ACTN</name>
<reference evidence="3 4" key="2">
    <citation type="submission" date="2018-12" db="EMBL/GenBank/DDBJ databases">
        <title>Nakamurella antarcticus sp. nov., isolated from Antarctica South Shetland Islands soil.</title>
        <authorList>
            <person name="Peng F."/>
        </authorList>
    </citation>
    <scope>NUCLEOTIDE SEQUENCE [LARGE SCALE GENOMIC DNA]</scope>
    <source>
        <strain evidence="3 4">S14-144</strain>
    </source>
</reference>
<dbReference type="OrthoDB" id="5192877at2"/>
<evidence type="ECO:0000313" key="3">
    <source>
        <dbReference type="EMBL" id="AZI57400.1"/>
    </source>
</evidence>
<dbReference type="EMBL" id="CP034170">
    <property type="protein sequence ID" value="AZI57400.1"/>
    <property type="molecule type" value="Genomic_DNA"/>
</dbReference>
<dbReference type="InterPro" id="IPR046672">
    <property type="entry name" value="DUF6542"/>
</dbReference>
<keyword evidence="1" id="KW-0472">Membrane</keyword>
<feature type="transmembrane region" description="Helical" evidence="1">
    <location>
        <begin position="81"/>
        <end position="102"/>
    </location>
</feature>
<keyword evidence="1" id="KW-0812">Transmembrane</keyword>
<dbReference type="RefSeq" id="WP_124798085.1">
    <property type="nucleotide sequence ID" value="NZ_CP034170.1"/>
</dbReference>
<evidence type="ECO:0000259" key="2">
    <source>
        <dbReference type="Pfam" id="PF20177"/>
    </source>
</evidence>
<dbReference type="KEGG" id="nak:EH165_03725"/>
<sequence>MSLTPHRRLDQAHACVVTTARGVPWWGAVLIAAILTVGGTAYDIGANNELGWPSRTLSILGAVISVLAVQRRSIFTPMVQPPLVVATSLLICTLIFSSGGVLDLGIKLVGAFPAMVMATVAALILGMIRFIAQPLHGSRARPVSTHY</sequence>
<gene>
    <name evidence="3" type="ORF">EH165_03725</name>
</gene>
<organism evidence="3 4">
    <name type="scientific">Nakamurella antarctica</name>
    <dbReference type="NCBI Taxonomy" id="1902245"/>
    <lineage>
        <taxon>Bacteria</taxon>
        <taxon>Bacillati</taxon>
        <taxon>Actinomycetota</taxon>
        <taxon>Actinomycetes</taxon>
        <taxon>Nakamurellales</taxon>
        <taxon>Nakamurellaceae</taxon>
        <taxon>Nakamurella</taxon>
    </lineage>
</organism>
<dbReference type="AlphaFoldDB" id="A0A3G8ZJM1"/>
<keyword evidence="1" id="KW-1133">Transmembrane helix</keyword>
<accession>A0A3G8ZJM1</accession>
<proteinExistence type="predicted"/>
<protein>
    <recommendedName>
        <fullName evidence="2">DUF6542 domain-containing protein</fullName>
    </recommendedName>
</protein>
<evidence type="ECO:0000256" key="1">
    <source>
        <dbReference type="SAM" id="Phobius"/>
    </source>
</evidence>
<feature type="transmembrane region" description="Helical" evidence="1">
    <location>
        <begin position="23"/>
        <end position="44"/>
    </location>
</feature>
<dbReference type="Pfam" id="PF20177">
    <property type="entry name" value="DUF6542"/>
    <property type="match status" value="1"/>
</dbReference>
<feature type="domain" description="DUF6542" evidence="2">
    <location>
        <begin position="22"/>
        <end position="133"/>
    </location>
</feature>
<feature type="transmembrane region" description="Helical" evidence="1">
    <location>
        <begin position="108"/>
        <end position="132"/>
    </location>
</feature>
<reference evidence="3 4" key="1">
    <citation type="submission" date="2018-11" db="EMBL/GenBank/DDBJ databases">
        <authorList>
            <person name="Da X."/>
        </authorList>
    </citation>
    <scope>NUCLEOTIDE SEQUENCE [LARGE SCALE GENOMIC DNA]</scope>
    <source>
        <strain evidence="3 4">S14-144</strain>
    </source>
</reference>
<feature type="transmembrane region" description="Helical" evidence="1">
    <location>
        <begin position="50"/>
        <end position="69"/>
    </location>
</feature>
<evidence type="ECO:0000313" key="4">
    <source>
        <dbReference type="Proteomes" id="UP000268084"/>
    </source>
</evidence>